<evidence type="ECO:0000259" key="9">
    <source>
        <dbReference type="Pfam" id="PF01551"/>
    </source>
</evidence>
<accession>A0A917DID6</accession>
<dbReference type="AlphaFoldDB" id="A0A917DID6"/>
<evidence type="ECO:0000256" key="2">
    <source>
        <dbReference type="ARBA" id="ARBA00022670"/>
    </source>
</evidence>
<proteinExistence type="predicted"/>
<dbReference type="PANTHER" id="PTHR21666:SF288">
    <property type="entry name" value="CELL DIVISION PROTEIN YTFB"/>
    <property type="match status" value="1"/>
</dbReference>
<dbReference type="EMBL" id="BMJJ01000021">
    <property type="protein sequence ID" value="GGD42950.1"/>
    <property type="molecule type" value="Genomic_DNA"/>
</dbReference>
<dbReference type="Pfam" id="PF01551">
    <property type="entry name" value="Peptidase_M23"/>
    <property type="match status" value="1"/>
</dbReference>
<protein>
    <submittedName>
        <fullName evidence="10">Peptidase M23</fullName>
    </submittedName>
</protein>
<keyword evidence="8" id="KW-0732">Signal</keyword>
<evidence type="ECO:0000256" key="8">
    <source>
        <dbReference type="SAM" id="SignalP"/>
    </source>
</evidence>
<feature type="domain" description="M23ase beta-sheet core" evidence="9">
    <location>
        <begin position="381"/>
        <end position="484"/>
    </location>
</feature>
<keyword evidence="5" id="KW-0862">Zinc</keyword>
<dbReference type="SUPFAM" id="SSF51261">
    <property type="entry name" value="Duplicated hybrid motif"/>
    <property type="match status" value="1"/>
</dbReference>
<keyword evidence="11" id="KW-1185">Reference proteome</keyword>
<keyword evidence="2" id="KW-0645">Protease</keyword>
<comment type="caution">
    <text evidence="10">The sequence shown here is derived from an EMBL/GenBank/DDBJ whole genome shotgun (WGS) entry which is preliminary data.</text>
</comment>
<reference evidence="10" key="2">
    <citation type="submission" date="2020-09" db="EMBL/GenBank/DDBJ databases">
        <authorList>
            <person name="Sun Q."/>
            <person name="Zhou Y."/>
        </authorList>
    </citation>
    <scope>NUCLEOTIDE SEQUENCE</scope>
    <source>
        <strain evidence="10">CGMCC 1.15493</strain>
    </source>
</reference>
<feature type="chain" id="PRO_5038024000" evidence="8">
    <location>
        <begin position="21"/>
        <end position="500"/>
    </location>
</feature>
<dbReference type="RefSeq" id="WP_188855357.1">
    <property type="nucleotide sequence ID" value="NZ_BMJJ01000021.1"/>
</dbReference>
<feature type="signal peptide" evidence="8">
    <location>
        <begin position="1"/>
        <end position="20"/>
    </location>
</feature>
<dbReference type="GO" id="GO:0006508">
    <property type="term" value="P:proteolysis"/>
    <property type="evidence" value="ECO:0007669"/>
    <property type="project" value="UniProtKB-KW"/>
</dbReference>
<feature type="region of interest" description="Disordered" evidence="7">
    <location>
        <begin position="478"/>
        <end position="500"/>
    </location>
</feature>
<evidence type="ECO:0000256" key="4">
    <source>
        <dbReference type="ARBA" id="ARBA00022801"/>
    </source>
</evidence>
<dbReference type="Gene3D" id="2.70.70.10">
    <property type="entry name" value="Glucose Permease (Domain IIA)"/>
    <property type="match status" value="1"/>
</dbReference>
<comment type="cofactor">
    <cofactor evidence="1">
        <name>Zn(2+)</name>
        <dbReference type="ChEBI" id="CHEBI:29105"/>
    </cofactor>
</comment>
<gene>
    <name evidence="10" type="ORF">GCM10011335_52010</name>
</gene>
<evidence type="ECO:0000256" key="7">
    <source>
        <dbReference type="SAM" id="MobiDB-lite"/>
    </source>
</evidence>
<evidence type="ECO:0000256" key="3">
    <source>
        <dbReference type="ARBA" id="ARBA00022723"/>
    </source>
</evidence>
<feature type="compositionally biased region" description="Low complexity" evidence="7">
    <location>
        <begin position="319"/>
        <end position="333"/>
    </location>
</feature>
<dbReference type="PANTHER" id="PTHR21666">
    <property type="entry name" value="PEPTIDASE-RELATED"/>
    <property type="match status" value="1"/>
</dbReference>
<dbReference type="InterPro" id="IPR011055">
    <property type="entry name" value="Dup_hybrid_motif"/>
</dbReference>
<keyword evidence="4" id="KW-0378">Hydrolase</keyword>
<name>A0A917DID6_9HYPH</name>
<evidence type="ECO:0000256" key="6">
    <source>
        <dbReference type="ARBA" id="ARBA00023049"/>
    </source>
</evidence>
<feature type="compositionally biased region" description="Basic and acidic residues" evidence="7">
    <location>
        <begin position="282"/>
        <end position="293"/>
    </location>
</feature>
<keyword evidence="6" id="KW-0482">Metalloprotease</keyword>
<dbReference type="Proteomes" id="UP000613160">
    <property type="component" value="Unassembled WGS sequence"/>
</dbReference>
<reference evidence="10" key="1">
    <citation type="journal article" date="2014" name="Int. J. Syst. Evol. Microbiol.">
        <title>Complete genome sequence of Corynebacterium casei LMG S-19264T (=DSM 44701T), isolated from a smear-ripened cheese.</title>
        <authorList>
            <consortium name="US DOE Joint Genome Institute (JGI-PGF)"/>
            <person name="Walter F."/>
            <person name="Albersmeier A."/>
            <person name="Kalinowski J."/>
            <person name="Ruckert C."/>
        </authorList>
    </citation>
    <scope>NUCLEOTIDE SEQUENCE</scope>
    <source>
        <strain evidence="10">CGMCC 1.15493</strain>
    </source>
</reference>
<feature type="region of interest" description="Disordered" evidence="7">
    <location>
        <begin position="279"/>
        <end position="336"/>
    </location>
</feature>
<evidence type="ECO:0000313" key="10">
    <source>
        <dbReference type="EMBL" id="GGD42950.1"/>
    </source>
</evidence>
<dbReference type="InterPro" id="IPR050570">
    <property type="entry name" value="Cell_wall_metabolism_enzyme"/>
</dbReference>
<evidence type="ECO:0000313" key="11">
    <source>
        <dbReference type="Proteomes" id="UP000613160"/>
    </source>
</evidence>
<dbReference type="GO" id="GO:0004222">
    <property type="term" value="F:metalloendopeptidase activity"/>
    <property type="evidence" value="ECO:0007669"/>
    <property type="project" value="TreeGrafter"/>
</dbReference>
<dbReference type="InterPro" id="IPR016047">
    <property type="entry name" value="M23ase_b-sheet_dom"/>
</dbReference>
<dbReference type="GO" id="GO:0046872">
    <property type="term" value="F:metal ion binding"/>
    <property type="evidence" value="ECO:0007669"/>
    <property type="project" value="UniProtKB-KW"/>
</dbReference>
<keyword evidence="3" id="KW-0479">Metal-binding</keyword>
<evidence type="ECO:0000256" key="5">
    <source>
        <dbReference type="ARBA" id="ARBA00022833"/>
    </source>
</evidence>
<dbReference type="CDD" id="cd12797">
    <property type="entry name" value="M23_peptidase"/>
    <property type="match status" value="1"/>
</dbReference>
<sequence length="500" mass="52617">MLAALVLAVSLGLGSTPVEAETADATETASISRVLILENERAKTAAELADLTSRISLTRENVTALDAEIAALAEDRTKIRTAMIEAAAAQKLIEKDIAATESRIDALAGDEASLKASLRKRRGLLAEVLGALERMGRKPPPALLVRPDDALGSVRSAILLGAVVPRIRKETDKLAADLDQLAAVKREIGVEKASYIAGMTRQKQEEARLARLFLEKQRLETDSRDRRLADAQRAAELAAKATSLQDLIASLDSEAESARAAEAAAAKLAEEKRQTAALQAAEAERLAAEREKAAQLAEQAPASPGEPSTVPDQAPPPVVAAVPPAETTPEAAPSYDVASLRREMTTIEPAAPFSTMKGRLTVPVSGHLQVGYGASDGIGRPSAGLAFATRAGDLVTAPADGRVLYSGPFRSYGQLLILDAGDGYHVVLAGMSKIDVAVGQFVLAGEPVAVMGARRVASTAASDFDASAPMLYVEFRKDGTPVDPAPWWSEEPSGRTRNDS</sequence>
<organism evidence="10 11">
    <name type="scientific">Aureimonas glaciei</name>
    <dbReference type="NCBI Taxonomy" id="1776957"/>
    <lineage>
        <taxon>Bacteria</taxon>
        <taxon>Pseudomonadati</taxon>
        <taxon>Pseudomonadota</taxon>
        <taxon>Alphaproteobacteria</taxon>
        <taxon>Hyphomicrobiales</taxon>
        <taxon>Aurantimonadaceae</taxon>
        <taxon>Aureimonas</taxon>
    </lineage>
</organism>
<evidence type="ECO:0000256" key="1">
    <source>
        <dbReference type="ARBA" id="ARBA00001947"/>
    </source>
</evidence>